<accession>A0A1F7WZM8</accession>
<evidence type="ECO:0000313" key="2">
    <source>
        <dbReference type="EMBL" id="OGM08103.1"/>
    </source>
</evidence>
<reference evidence="2 3" key="1">
    <citation type="journal article" date="2016" name="Nat. Commun.">
        <title>Thousands of microbial genomes shed light on interconnected biogeochemical processes in an aquifer system.</title>
        <authorList>
            <person name="Anantharaman K."/>
            <person name="Brown C.T."/>
            <person name="Hug L.A."/>
            <person name="Sharon I."/>
            <person name="Castelle C.J."/>
            <person name="Probst A.J."/>
            <person name="Thomas B.C."/>
            <person name="Singh A."/>
            <person name="Wilkins M.J."/>
            <person name="Karaoz U."/>
            <person name="Brodie E.L."/>
            <person name="Williams K.H."/>
            <person name="Hubbard S.S."/>
            <person name="Banfield J.F."/>
        </authorList>
    </citation>
    <scope>NUCLEOTIDE SEQUENCE [LARGE SCALE GENOMIC DNA]</scope>
</reference>
<dbReference type="InterPro" id="IPR050194">
    <property type="entry name" value="Glycosyltransferase_grp1"/>
</dbReference>
<dbReference type="Pfam" id="PF00534">
    <property type="entry name" value="Glycos_transf_1"/>
    <property type="match status" value="1"/>
</dbReference>
<dbReference type="EMBL" id="MGFP01000061">
    <property type="protein sequence ID" value="OGM08103.1"/>
    <property type="molecule type" value="Genomic_DNA"/>
</dbReference>
<dbReference type="Gene3D" id="3.40.50.2000">
    <property type="entry name" value="Glycogen Phosphorylase B"/>
    <property type="match status" value="2"/>
</dbReference>
<comment type="caution">
    <text evidence="2">The sequence shown here is derived from an EMBL/GenBank/DDBJ whole genome shotgun (WGS) entry which is preliminary data.</text>
</comment>
<dbReference type="PANTHER" id="PTHR45947:SF3">
    <property type="entry name" value="SULFOQUINOVOSYL TRANSFERASE SQD2"/>
    <property type="match status" value="1"/>
</dbReference>
<dbReference type="GO" id="GO:0016757">
    <property type="term" value="F:glycosyltransferase activity"/>
    <property type="evidence" value="ECO:0007669"/>
    <property type="project" value="InterPro"/>
</dbReference>
<name>A0A1F7WZM8_9BACT</name>
<feature type="non-terminal residue" evidence="2">
    <location>
        <position position="1"/>
    </location>
</feature>
<dbReference type="PANTHER" id="PTHR45947">
    <property type="entry name" value="SULFOQUINOVOSYL TRANSFERASE SQD2"/>
    <property type="match status" value="1"/>
</dbReference>
<protein>
    <recommendedName>
        <fullName evidence="1">Glycosyl transferase family 1 domain-containing protein</fullName>
    </recommendedName>
</protein>
<dbReference type="AlphaFoldDB" id="A0A1F7WZM8"/>
<dbReference type="SUPFAM" id="SSF53756">
    <property type="entry name" value="UDP-Glycosyltransferase/glycogen phosphorylase"/>
    <property type="match status" value="1"/>
</dbReference>
<gene>
    <name evidence="2" type="ORF">A2159_01575</name>
</gene>
<evidence type="ECO:0000259" key="1">
    <source>
        <dbReference type="Pfam" id="PF00534"/>
    </source>
</evidence>
<dbReference type="InterPro" id="IPR001296">
    <property type="entry name" value="Glyco_trans_1"/>
</dbReference>
<dbReference type="Proteomes" id="UP000179219">
    <property type="component" value="Unassembled WGS sequence"/>
</dbReference>
<feature type="domain" description="Glycosyl transferase family 1" evidence="1">
    <location>
        <begin position="121"/>
        <end position="290"/>
    </location>
</feature>
<dbReference type="CDD" id="cd03801">
    <property type="entry name" value="GT4_PimA-like"/>
    <property type="match status" value="1"/>
</dbReference>
<proteinExistence type="predicted"/>
<evidence type="ECO:0000313" key="3">
    <source>
        <dbReference type="Proteomes" id="UP000179219"/>
    </source>
</evidence>
<organism evidence="2 3">
    <name type="scientific">Candidatus Woesebacteria bacterium RBG_13_34_9</name>
    <dbReference type="NCBI Taxonomy" id="1802477"/>
    <lineage>
        <taxon>Bacteria</taxon>
        <taxon>Candidatus Woeseibacteriota</taxon>
    </lineage>
</organism>
<sequence>IRKGNLVSMYFYAPLYYWSLKRKPDLVIDCSNTIYWQTPLWALKSKKVAYLNQLAKEVFDYEFPKYLAVFGKILEKVQYFTYKTTPFFCYSQSTKEDLVSMGIPEKNISIFPLGIDHSRYVPGRKSKSPLFVCVSRLVRMKRIDLVIRAMKLVRQKYKNTKLIIIGYGYQRKELELLRNKLELQKNVLFHDENILFFNYDPKDVKVKAMQTAWAHIFPSVKEGWGMTVTESAACRTPTIATNVSGLKDSVISEKTGIMISANPSEQELVKAMIRIIKDHSLREKLAKNSRIRSKEFTWEKSYKDFETKINYLFKDK</sequence>